<organism evidence="14 15">
    <name type="scientific">Neisseria wadsworthii 9715</name>
    <dbReference type="NCBI Taxonomy" id="1030841"/>
    <lineage>
        <taxon>Bacteria</taxon>
        <taxon>Pseudomonadati</taxon>
        <taxon>Pseudomonadota</taxon>
        <taxon>Betaproteobacteria</taxon>
        <taxon>Neisseriales</taxon>
        <taxon>Neisseriaceae</taxon>
        <taxon>Neisseria</taxon>
    </lineage>
</organism>
<dbReference type="Pfam" id="PF03550">
    <property type="entry name" value="LolB"/>
    <property type="match status" value="1"/>
</dbReference>
<comment type="subunit">
    <text evidence="3">Monomer.</text>
</comment>
<protein>
    <recommendedName>
        <fullName evidence="4">Outer-membrane lipoprotein LolB</fullName>
    </recommendedName>
</protein>
<dbReference type="InterPro" id="IPR004565">
    <property type="entry name" value="OM_lipoprot_LolB"/>
</dbReference>
<dbReference type="GO" id="GO:0009279">
    <property type="term" value="C:cell outer membrane"/>
    <property type="evidence" value="ECO:0007669"/>
    <property type="project" value="UniProtKB-SubCell"/>
</dbReference>
<proteinExistence type="inferred from homology"/>
<evidence type="ECO:0000256" key="6">
    <source>
        <dbReference type="ARBA" id="ARBA00022729"/>
    </source>
</evidence>
<evidence type="ECO:0000313" key="14">
    <source>
        <dbReference type="EMBL" id="EGZ44427.1"/>
    </source>
</evidence>
<dbReference type="Gene3D" id="2.50.20.10">
    <property type="entry name" value="Lipoprotein localisation LolA/LolB/LppX"/>
    <property type="match status" value="1"/>
</dbReference>
<keyword evidence="8" id="KW-0472">Membrane</keyword>
<gene>
    <name evidence="14" type="primary">lolB</name>
    <name evidence="14" type="ORF">HMPREF9370_2275</name>
</gene>
<comment type="caution">
    <text evidence="14">The sequence shown here is derived from an EMBL/GenBank/DDBJ whole genome shotgun (WGS) entry which is preliminary data.</text>
</comment>
<dbReference type="PROSITE" id="PS51257">
    <property type="entry name" value="PROKAR_LIPOPROTEIN"/>
    <property type="match status" value="1"/>
</dbReference>
<keyword evidence="9" id="KW-0564">Palmitate</keyword>
<evidence type="ECO:0000256" key="5">
    <source>
        <dbReference type="ARBA" id="ARBA00022448"/>
    </source>
</evidence>
<dbReference type="SUPFAM" id="SSF89392">
    <property type="entry name" value="Prokaryotic lipoproteins and lipoprotein localization factors"/>
    <property type="match status" value="1"/>
</dbReference>
<accession>G4CT65</accession>
<keyword evidence="7" id="KW-0653">Protein transport</keyword>
<dbReference type="CDD" id="cd16326">
    <property type="entry name" value="LolB"/>
    <property type="match status" value="1"/>
</dbReference>
<evidence type="ECO:0000256" key="3">
    <source>
        <dbReference type="ARBA" id="ARBA00011245"/>
    </source>
</evidence>
<evidence type="ECO:0000256" key="10">
    <source>
        <dbReference type="ARBA" id="ARBA00023186"/>
    </source>
</evidence>
<dbReference type="PATRIC" id="fig|1030841.3.peg.2263"/>
<evidence type="ECO:0000256" key="4">
    <source>
        <dbReference type="ARBA" id="ARBA00016202"/>
    </source>
</evidence>
<evidence type="ECO:0000256" key="13">
    <source>
        <dbReference type="SAM" id="SignalP"/>
    </source>
</evidence>
<dbReference type="Proteomes" id="UP000005336">
    <property type="component" value="Unassembled WGS sequence"/>
</dbReference>
<keyword evidence="5" id="KW-0813">Transport</keyword>
<comment type="subcellular location">
    <subcellularLocation>
        <location evidence="1">Cell outer membrane</location>
        <topology evidence="1">Lipid-anchor</topology>
    </subcellularLocation>
</comment>
<dbReference type="STRING" id="1030841.HMPREF9370_2275"/>
<feature type="chain" id="PRO_5003462166" description="Outer-membrane lipoprotein LolB" evidence="13">
    <location>
        <begin position="20"/>
        <end position="198"/>
    </location>
</feature>
<evidence type="ECO:0000256" key="1">
    <source>
        <dbReference type="ARBA" id="ARBA00004459"/>
    </source>
</evidence>
<evidence type="ECO:0000256" key="8">
    <source>
        <dbReference type="ARBA" id="ARBA00023136"/>
    </source>
</evidence>
<keyword evidence="15" id="KW-1185">Reference proteome</keyword>
<feature type="signal peptide" evidence="13">
    <location>
        <begin position="1"/>
        <end position="19"/>
    </location>
</feature>
<comment type="similarity">
    <text evidence="2">Belongs to the LolB family.</text>
</comment>
<dbReference type="AlphaFoldDB" id="G4CT65"/>
<dbReference type="NCBIfam" id="TIGR00548">
    <property type="entry name" value="lolB"/>
    <property type="match status" value="1"/>
</dbReference>
<sequence length="198" mass="21835">MMKFSHIAGILLISAVLSACTSIYPKTDAWREQGELNEFNADGRLAVKVNEKGSYANFDWTYQNGVQTIDVNTPLGSTMGQLCQDAQGVVAVDSNGKIFSAATAQELSEQLLGYELPVQYLNIWAAGQWVKGVPHHVSSDGRLQQFNWTITRQLNQNGMPRVLLLESSKLTLRLIFDNMQPLARDAQAATQCAARGMQ</sequence>
<dbReference type="HOGENOM" id="CLU_092816_3_1_4"/>
<keyword evidence="6 13" id="KW-0732">Signal</keyword>
<keyword evidence="11" id="KW-0998">Cell outer membrane</keyword>
<evidence type="ECO:0000256" key="9">
    <source>
        <dbReference type="ARBA" id="ARBA00023139"/>
    </source>
</evidence>
<evidence type="ECO:0000256" key="7">
    <source>
        <dbReference type="ARBA" id="ARBA00022927"/>
    </source>
</evidence>
<keyword evidence="10" id="KW-0143">Chaperone</keyword>
<dbReference type="GO" id="GO:0015031">
    <property type="term" value="P:protein transport"/>
    <property type="evidence" value="ECO:0007669"/>
    <property type="project" value="UniProtKB-KW"/>
</dbReference>
<evidence type="ECO:0000256" key="11">
    <source>
        <dbReference type="ARBA" id="ARBA00023237"/>
    </source>
</evidence>
<dbReference type="EMBL" id="AGAZ01000074">
    <property type="protein sequence ID" value="EGZ44427.1"/>
    <property type="molecule type" value="Genomic_DNA"/>
</dbReference>
<keyword evidence="12 14" id="KW-0449">Lipoprotein</keyword>
<evidence type="ECO:0000313" key="15">
    <source>
        <dbReference type="Proteomes" id="UP000005336"/>
    </source>
</evidence>
<reference evidence="14 15" key="1">
    <citation type="submission" date="2011-06" db="EMBL/GenBank/DDBJ databases">
        <authorList>
            <person name="Muzny D."/>
            <person name="Qin X."/>
            <person name="Deng J."/>
            <person name="Jiang H."/>
            <person name="Liu Y."/>
            <person name="Qu J."/>
            <person name="Song X.-Z."/>
            <person name="Zhang L."/>
            <person name="Thornton R."/>
            <person name="Coyle M."/>
            <person name="Francisco L."/>
            <person name="Jackson L."/>
            <person name="Javaid M."/>
            <person name="Korchina V."/>
            <person name="Kovar C."/>
            <person name="Mata R."/>
            <person name="Mathew T."/>
            <person name="Ngo R."/>
            <person name="Nguyen L."/>
            <person name="Nguyen N."/>
            <person name="Okwuonu G."/>
            <person name="Ongeri F."/>
            <person name="Pham C."/>
            <person name="Simmons D."/>
            <person name="Wilczek-Boney K."/>
            <person name="Hale W."/>
            <person name="Jakkamsetti A."/>
            <person name="Pham P."/>
            <person name="Ruth R."/>
            <person name="San Lucas F."/>
            <person name="Warren J."/>
            <person name="Zhang J."/>
            <person name="Zhao Z."/>
            <person name="Zhou C."/>
            <person name="Zhu D."/>
            <person name="Lee S."/>
            <person name="Bess C."/>
            <person name="Blankenburg K."/>
            <person name="Forbes L."/>
            <person name="Fu Q."/>
            <person name="Gubbala S."/>
            <person name="Hirani K."/>
            <person name="Jayaseelan J.C."/>
            <person name="Lara F."/>
            <person name="Munidasa M."/>
            <person name="Palculict T."/>
            <person name="Patil S."/>
            <person name="Pu L.-L."/>
            <person name="Saada N."/>
            <person name="Tang L."/>
            <person name="Weissenberger G."/>
            <person name="Zhu Y."/>
            <person name="Hemphill L."/>
            <person name="Shang Y."/>
            <person name="Youmans B."/>
            <person name="Ayvaz T."/>
            <person name="Ross M."/>
            <person name="Santibanez J."/>
            <person name="Aqrawi P."/>
            <person name="Gross S."/>
            <person name="Joshi V."/>
            <person name="Fowler G."/>
            <person name="Nazareth L."/>
            <person name="Reid J."/>
            <person name="Worley K."/>
            <person name="Petrosino J."/>
            <person name="Highlander S."/>
            <person name="Gibbs R."/>
        </authorList>
    </citation>
    <scope>NUCLEOTIDE SEQUENCE [LARGE SCALE GENOMIC DNA]</scope>
    <source>
        <strain evidence="14 15">9715</strain>
    </source>
</reference>
<name>G4CT65_9NEIS</name>
<dbReference type="InterPro" id="IPR029046">
    <property type="entry name" value="LolA/LolB/LppX"/>
</dbReference>
<evidence type="ECO:0000256" key="12">
    <source>
        <dbReference type="ARBA" id="ARBA00023288"/>
    </source>
</evidence>
<evidence type="ECO:0000256" key="2">
    <source>
        <dbReference type="ARBA" id="ARBA00009696"/>
    </source>
</evidence>